<dbReference type="CDD" id="cd09021">
    <property type="entry name" value="Aldose_epim_Ec_YphB"/>
    <property type="match status" value="1"/>
</dbReference>
<dbReference type="Pfam" id="PF01263">
    <property type="entry name" value="Aldose_epim"/>
    <property type="match status" value="1"/>
</dbReference>
<dbReference type="GO" id="GO:0030246">
    <property type="term" value="F:carbohydrate binding"/>
    <property type="evidence" value="ECO:0007669"/>
    <property type="project" value="InterPro"/>
</dbReference>
<dbReference type="InterPro" id="IPR008183">
    <property type="entry name" value="Aldose_1/G6P_1-epimerase"/>
</dbReference>
<keyword evidence="2" id="KW-1185">Reference proteome</keyword>
<organism evidence="1 2">
    <name type="scientific">Pelagibius litoralis</name>
    <dbReference type="NCBI Taxonomy" id="374515"/>
    <lineage>
        <taxon>Bacteria</taxon>
        <taxon>Pseudomonadati</taxon>
        <taxon>Pseudomonadota</taxon>
        <taxon>Alphaproteobacteria</taxon>
        <taxon>Rhodospirillales</taxon>
        <taxon>Rhodovibrionaceae</taxon>
        <taxon>Pelagibius</taxon>
    </lineage>
</organism>
<dbReference type="AlphaFoldDB" id="A0A967EXC4"/>
<dbReference type="Proteomes" id="UP000761264">
    <property type="component" value="Unassembled WGS sequence"/>
</dbReference>
<dbReference type="RefSeq" id="WP_167223827.1">
    <property type="nucleotide sequence ID" value="NZ_JAAQPH010000006.1"/>
</dbReference>
<dbReference type="EMBL" id="JAAQPH010000006">
    <property type="protein sequence ID" value="NIA68825.1"/>
    <property type="molecule type" value="Genomic_DNA"/>
</dbReference>
<accession>A0A967EXC4</accession>
<reference evidence="1" key="1">
    <citation type="submission" date="2020-03" db="EMBL/GenBank/DDBJ databases">
        <title>Genome of Pelagibius litoralis DSM 21314T.</title>
        <authorList>
            <person name="Wang G."/>
        </authorList>
    </citation>
    <scope>NUCLEOTIDE SEQUENCE</scope>
    <source>
        <strain evidence="1">DSM 21314</strain>
    </source>
</reference>
<name>A0A967EXC4_9PROT</name>
<proteinExistence type="predicted"/>
<evidence type="ECO:0000313" key="1">
    <source>
        <dbReference type="EMBL" id="NIA68825.1"/>
    </source>
</evidence>
<sequence>MPDDRAKTEEKADDRVTLRAGRAELELSLDGGCITAFRWHGSAGAIDWMRPAPAGSGFPPTDTACFPLVPYSNRIRDGRFDFEGRLYQLPLNFPPESHAIHGHGWQGRWQVEARGEASATLVFENSDSATRGEWPAAYRAEQRFELSEDDLLVEIAVSNEGDQSMPVGLGLHPYFPRTPECRLTAEVGRMWENDDEVMPTLMVTPPPEKDPNHGVLPSSAGIDNCFAGFGGKAVIEWPEWRAKMTIYSGASLGFLVVFTPPGENFFCVEPVSAMTDAVNLAQEGRGDTGFRSLAPGERFAAKLRFAPALETA</sequence>
<dbReference type="Gene3D" id="2.70.98.10">
    <property type="match status" value="1"/>
</dbReference>
<evidence type="ECO:0000313" key="2">
    <source>
        <dbReference type="Proteomes" id="UP000761264"/>
    </source>
</evidence>
<dbReference type="SUPFAM" id="SSF74650">
    <property type="entry name" value="Galactose mutarotase-like"/>
    <property type="match status" value="1"/>
</dbReference>
<dbReference type="InterPro" id="IPR011013">
    <property type="entry name" value="Gal_mutarotase_sf_dom"/>
</dbReference>
<dbReference type="GO" id="GO:0005975">
    <property type="term" value="P:carbohydrate metabolic process"/>
    <property type="evidence" value="ECO:0007669"/>
    <property type="project" value="InterPro"/>
</dbReference>
<protein>
    <submittedName>
        <fullName evidence="1">Aldose 1-epimerase</fullName>
    </submittedName>
</protein>
<dbReference type="GO" id="GO:0016853">
    <property type="term" value="F:isomerase activity"/>
    <property type="evidence" value="ECO:0007669"/>
    <property type="project" value="InterPro"/>
</dbReference>
<dbReference type="InterPro" id="IPR014718">
    <property type="entry name" value="GH-type_carb-bd"/>
</dbReference>
<gene>
    <name evidence="1" type="ORF">HBA54_09500</name>
</gene>
<comment type="caution">
    <text evidence="1">The sequence shown here is derived from an EMBL/GenBank/DDBJ whole genome shotgun (WGS) entry which is preliminary data.</text>
</comment>